<reference evidence="2 3" key="1">
    <citation type="submission" date="2023-06" db="EMBL/GenBank/DDBJ databases">
        <authorList>
            <person name="Feng G."/>
            <person name="Li J."/>
            <person name="Zhu H."/>
        </authorList>
    </citation>
    <scope>NUCLEOTIDE SEQUENCE [LARGE SCALE GENOMIC DNA]</scope>
    <source>
        <strain evidence="2 3">RHCKG23</strain>
    </source>
</reference>
<dbReference type="EMBL" id="JAUCML010000009">
    <property type="protein sequence ID" value="MDM7886034.1"/>
    <property type="molecule type" value="Genomic_DNA"/>
</dbReference>
<dbReference type="PROSITE" id="PS51175">
    <property type="entry name" value="CBM6"/>
    <property type="match status" value="1"/>
</dbReference>
<dbReference type="RefSeq" id="WP_289459357.1">
    <property type="nucleotide sequence ID" value="NZ_JAUCML010000009.1"/>
</dbReference>
<evidence type="ECO:0000313" key="3">
    <source>
        <dbReference type="Proteomes" id="UP001237823"/>
    </source>
</evidence>
<dbReference type="Gene3D" id="2.60.120.260">
    <property type="entry name" value="Galactose-binding domain-like"/>
    <property type="match status" value="1"/>
</dbReference>
<dbReference type="Gene3D" id="3.20.20.80">
    <property type="entry name" value="Glycosidases"/>
    <property type="match status" value="1"/>
</dbReference>
<comment type="caution">
    <text evidence="2">The sequence shown here is derived from an EMBL/GenBank/DDBJ whole genome shotgun (WGS) entry which is preliminary data.</text>
</comment>
<organism evidence="2 3">
    <name type="scientific">Curtobacterium citri</name>
    <dbReference type="NCBI Taxonomy" id="3055139"/>
    <lineage>
        <taxon>Bacteria</taxon>
        <taxon>Bacillati</taxon>
        <taxon>Actinomycetota</taxon>
        <taxon>Actinomycetes</taxon>
        <taxon>Micrococcales</taxon>
        <taxon>Microbacteriaceae</taxon>
        <taxon>Curtobacterium</taxon>
    </lineage>
</organism>
<dbReference type="SUPFAM" id="SSF49785">
    <property type="entry name" value="Galactose-binding domain-like"/>
    <property type="match status" value="1"/>
</dbReference>
<dbReference type="InterPro" id="IPR008979">
    <property type="entry name" value="Galactose-bd-like_sf"/>
</dbReference>
<accession>A0ABT7TAX7</accession>
<dbReference type="InterPro" id="IPR005084">
    <property type="entry name" value="CBM6"/>
</dbReference>
<sequence>MTHLRTPIRSERRRGRPRRAAAVLSALAVAGTAVFGFGSATPAFAAGNTLTVDVGTTVRPVTHVAAGGLYGVDTGSTPPLSQLYPLHVNTFTQPPPGTQQLGNGATHPCCDGLQVADKITAAGGQQYLRLPDVFSTFPYNWVSWPDWESKIKTMISARVNATSTTNIAGYEIWNEPDANWTTSTKNDPNAGSYLDMWTRTYRDIRAIDALTPIIGPGASAYDHSFMQSFMTNAKNTNTLPAIAVWHELGDFSYQDVQAHVADFRSIEDSLGLPHIPISINEYASPGQVDQPSIGVHYMAAFERAGIHDAERAYWYEAGTMDGLLYNNLPTASYWAYKWYGDQSGNVVRTVPQSYLDGAASYDASRKQVNVVFGGDSGSNTVQVNGLAGLGSQVSVRLSSTNTTGRTTNQAAPNLVSTTTYSVVNGSITVPVANMDAVAAYQLLITPTSGTPSYQQTYEAENATVVNASRLSSSTASNGGYVGRIDGTGDVRTDSFVDFLVDVPTAKAYTMTVKYANATGATATQGLAYNGGGFSTVSYPPTTSGWGNPTGSVDVTVQLKAGYNVIRLAKGSPNYGGGTGYAELDSIRLQ</sequence>
<name>A0ABT7TAX7_9MICO</name>
<proteinExistence type="predicted"/>
<feature type="domain" description="CBM6" evidence="1">
    <location>
        <begin position="455"/>
        <end position="589"/>
    </location>
</feature>
<keyword evidence="3" id="KW-1185">Reference proteome</keyword>
<evidence type="ECO:0000259" key="1">
    <source>
        <dbReference type="PROSITE" id="PS51175"/>
    </source>
</evidence>
<dbReference type="SUPFAM" id="SSF51445">
    <property type="entry name" value="(Trans)glycosidases"/>
    <property type="match status" value="1"/>
</dbReference>
<evidence type="ECO:0000313" key="2">
    <source>
        <dbReference type="EMBL" id="MDM7886034.1"/>
    </source>
</evidence>
<gene>
    <name evidence="2" type="ORF">QUG92_13045</name>
</gene>
<protein>
    <recommendedName>
        <fullName evidence="1">CBM6 domain-containing protein</fullName>
    </recommendedName>
</protein>
<dbReference type="Proteomes" id="UP001237823">
    <property type="component" value="Unassembled WGS sequence"/>
</dbReference>
<dbReference type="InterPro" id="IPR017853">
    <property type="entry name" value="GH"/>
</dbReference>